<dbReference type="InterPro" id="IPR004089">
    <property type="entry name" value="MCPsignal_dom"/>
</dbReference>
<dbReference type="PANTHER" id="PTHR43531:SF11">
    <property type="entry name" value="METHYL-ACCEPTING CHEMOTAXIS PROTEIN 3"/>
    <property type="match status" value="1"/>
</dbReference>
<dbReference type="SMART" id="SM00304">
    <property type="entry name" value="HAMP"/>
    <property type="match status" value="2"/>
</dbReference>
<feature type="domain" description="Methyl-accepting transducer" evidence="5">
    <location>
        <begin position="321"/>
        <end position="550"/>
    </location>
</feature>
<keyword evidence="8" id="KW-1185">Reference proteome</keyword>
<comment type="similarity">
    <text evidence="2">Belongs to the methyl-accepting chemotaxis (MCP) protein family.</text>
</comment>
<dbReference type="PANTHER" id="PTHR43531">
    <property type="entry name" value="PROTEIN ICFG"/>
    <property type="match status" value="1"/>
</dbReference>
<evidence type="ECO:0000259" key="5">
    <source>
        <dbReference type="PROSITE" id="PS50111"/>
    </source>
</evidence>
<keyword evidence="4" id="KW-1133">Transmembrane helix</keyword>
<feature type="transmembrane region" description="Helical" evidence="4">
    <location>
        <begin position="183"/>
        <end position="204"/>
    </location>
</feature>
<evidence type="ECO:0000313" key="8">
    <source>
        <dbReference type="Proteomes" id="UP001361239"/>
    </source>
</evidence>
<keyword evidence="1" id="KW-0145">Chemotaxis</keyword>
<dbReference type="Gene3D" id="1.10.287.950">
    <property type="entry name" value="Methyl-accepting chemotaxis protein"/>
    <property type="match status" value="1"/>
</dbReference>
<evidence type="ECO:0000256" key="2">
    <source>
        <dbReference type="ARBA" id="ARBA00029447"/>
    </source>
</evidence>
<dbReference type="SUPFAM" id="SSF58104">
    <property type="entry name" value="Methyl-accepting chemotaxis protein (MCP) signaling domain"/>
    <property type="match status" value="1"/>
</dbReference>
<dbReference type="InterPro" id="IPR051310">
    <property type="entry name" value="MCP_chemotaxis"/>
</dbReference>
<dbReference type="PROSITE" id="PS50111">
    <property type="entry name" value="CHEMOTAXIS_TRANSDUC_2"/>
    <property type="match status" value="1"/>
</dbReference>
<dbReference type="PROSITE" id="PS50885">
    <property type="entry name" value="HAMP"/>
    <property type="match status" value="1"/>
</dbReference>
<evidence type="ECO:0000256" key="3">
    <source>
        <dbReference type="PROSITE-ProRule" id="PRU00284"/>
    </source>
</evidence>
<keyword evidence="3" id="KW-0807">Transducer</keyword>
<dbReference type="CDD" id="cd06225">
    <property type="entry name" value="HAMP"/>
    <property type="match status" value="1"/>
</dbReference>
<evidence type="ECO:0000256" key="1">
    <source>
        <dbReference type="ARBA" id="ARBA00022500"/>
    </source>
</evidence>
<keyword evidence="4" id="KW-0472">Membrane</keyword>
<protein>
    <submittedName>
        <fullName evidence="7">Methyl-accepting chemotaxis protein</fullName>
    </submittedName>
</protein>
<dbReference type="Gene3D" id="6.10.340.10">
    <property type="match status" value="1"/>
</dbReference>
<feature type="domain" description="HAMP" evidence="6">
    <location>
        <begin position="209"/>
        <end position="262"/>
    </location>
</feature>
<name>A0ABU8RY18_9SPHN</name>
<dbReference type="InterPro" id="IPR003660">
    <property type="entry name" value="HAMP_dom"/>
</dbReference>
<gene>
    <name evidence="7" type="ORF">WG901_15125</name>
</gene>
<proteinExistence type="inferred from homology"/>
<dbReference type="SMART" id="SM00283">
    <property type="entry name" value="MA"/>
    <property type="match status" value="1"/>
</dbReference>
<sequence>MQQSDNFLDRWFVRMPIAQRLNFQVIAALVLSACLIVAITMGAGLSWRMGQEDNRVAEQALKIALLEKDFTSLERDAFRYALLRSPETLESYRGNATDFGTSLKETQTVLDASEHQLVREVEAGAAEYVKTVDGVMAAGPADAEGAAAIVAAGDVVDAKIEEIRKPVIAQAAVIAKQQEQLSMLTMAITIAIAALAGMASFVLARVIKRTIGSELGIMAEAISRISRQDFNVEVLHSSRQDELGKLARAAEQLRETSRSKVQSDQDMARMVDVVGQSLRKLAGGDLTVNLPDLGAGYEGVRSDFNAAITRLHDTMIAVAEAANNIRGGSGEISQASADLAQRTEHHASELASAAEAVDALTTAVGSTAANARMAHQGTCDAVAVASEGTDIVRQAVGAMSNIEQSTAQIGQIISVIDSIAFQTNLLALNAGVEAARAGQAGSGFAVVASEVRALAQRSSDAATDIRTLIESSTQQVGTGVAMVRRAGSVLERISGSVESVTGTVMDISQAASEQSTRLRETNSIMSAMDRVTQQNAAMVEQSHAAARNLDHAANNLTELVGRFALAKAA</sequence>
<reference evidence="7 8" key="1">
    <citation type="submission" date="2024-03" db="EMBL/GenBank/DDBJ databases">
        <authorList>
            <person name="Jo J.-H."/>
        </authorList>
    </citation>
    <scope>NUCLEOTIDE SEQUENCE [LARGE SCALE GENOMIC DNA]</scope>
    <source>
        <strain evidence="7 8">PS1R-30</strain>
    </source>
</reference>
<evidence type="ECO:0000256" key="4">
    <source>
        <dbReference type="SAM" id="Phobius"/>
    </source>
</evidence>
<evidence type="ECO:0000259" key="6">
    <source>
        <dbReference type="PROSITE" id="PS50885"/>
    </source>
</evidence>
<dbReference type="RefSeq" id="WP_339587928.1">
    <property type="nucleotide sequence ID" value="NZ_JBBHJZ010000003.1"/>
</dbReference>
<feature type="transmembrane region" description="Helical" evidence="4">
    <location>
        <begin position="21"/>
        <end position="47"/>
    </location>
</feature>
<dbReference type="EMBL" id="JBBHJZ010000003">
    <property type="protein sequence ID" value="MEJ5977981.1"/>
    <property type="molecule type" value="Genomic_DNA"/>
</dbReference>
<organism evidence="7 8">
    <name type="scientific">Novosphingobium anseongense</name>
    <dbReference type="NCBI Taxonomy" id="3133436"/>
    <lineage>
        <taxon>Bacteria</taxon>
        <taxon>Pseudomonadati</taxon>
        <taxon>Pseudomonadota</taxon>
        <taxon>Alphaproteobacteria</taxon>
        <taxon>Sphingomonadales</taxon>
        <taxon>Sphingomonadaceae</taxon>
        <taxon>Novosphingobium</taxon>
    </lineage>
</organism>
<evidence type="ECO:0000313" key="7">
    <source>
        <dbReference type="EMBL" id="MEJ5977981.1"/>
    </source>
</evidence>
<comment type="caution">
    <text evidence="7">The sequence shown here is derived from an EMBL/GenBank/DDBJ whole genome shotgun (WGS) entry which is preliminary data.</text>
</comment>
<keyword evidence="4" id="KW-0812">Transmembrane</keyword>
<dbReference type="Pfam" id="PF00672">
    <property type="entry name" value="HAMP"/>
    <property type="match status" value="1"/>
</dbReference>
<dbReference type="Proteomes" id="UP001361239">
    <property type="component" value="Unassembled WGS sequence"/>
</dbReference>
<dbReference type="Pfam" id="PF00015">
    <property type="entry name" value="MCPsignal"/>
    <property type="match status" value="1"/>
</dbReference>
<accession>A0ABU8RY18</accession>